<sequence length="18" mass="2048">MFSRVDSSVLKLTCTTLF</sequence>
<dbReference type="EMBL" id="GBRH01279385">
    <property type="protein sequence ID" value="JAD18510.1"/>
    <property type="molecule type" value="Transcribed_RNA"/>
</dbReference>
<organism evidence="1">
    <name type="scientific">Arundo donax</name>
    <name type="common">Giant reed</name>
    <name type="synonym">Donax arundinaceus</name>
    <dbReference type="NCBI Taxonomy" id="35708"/>
    <lineage>
        <taxon>Eukaryota</taxon>
        <taxon>Viridiplantae</taxon>
        <taxon>Streptophyta</taxon>
        <taxon>Embryophyta</taxon>
        <taxon>Tracheophyta</taxon>
        <taxon>Spermatophyta</taxon>
        <taxon>Magnoliopsida</taxon>
        <taxon>Liliopsida</taxon>
        <taxon>Poales</taxon>
        <taxon>Poaceae</taxon>
        <taxon>PACMAD clade</taxon>
        <taxon>Arundinoideae</taxon>
        <taxon>Arundineae</taxon>
        <taxon>Arundo</taxon>
    </lineage>
</organism>
<dbReference type="AlphaFoldDB" id="A0A0A8Y0M7"/>
<accession>A0A0A8Y0M7</accession>
<reference evidence="1" key="2">
    <citation type="journal article" date="2015" name="Data Brief">
        <title>Shoot transcriptome of the giant reed, Arundo donax.</title>
        <authorList>
            <person name="Barrero R.A."/>
            <person name="Guerrero F.D."/>
            <person name="Moolhuijzen P."/>
            <person name="Goolsby J.A."/>
            <person name="Tidwell J."/>
            <person name="Bellgard S.E."/>
            <person name="Bellgard M.I."/>
        </authorList>
    </citation>
    <scope>NUCLEOTIDE SEQUENCE</scope>
    <source>
        <tissue evidence="1">Shoot tissue taken approximately 20 cm above the soil surface</tissue>
    </source>
</reference>
<reference evidence="1" key="1">
    <citation type="submission" date="2014-09" db="EMBL/GenBank/DDBJ databases">
        <authorList>
            <person name="Magalhaes I.L.F."/>
            <person name="Oliveira U."/>
            <person name="Santos F.R."/>
            <person name="Vidigal T.H.D.A."/>
            <person name="Brescovit A.D."/>
            <person name="Santos A.J."/>
        </authorList>
    </citation>
    <scope>NUCLEOTIDE SEQUENCE</scope>
    <source>
        <tissue evidence="1">Shoot tissue taken approximately 20 cm above the soil surface</tissue>
    </source>
</reference>
<protein>
    <submittedName>
        <fullName evidence="1">Uncharacterized protein</fullName>
    </submittedName>
</protein>
<evidence type="ECO:0000313" key="1">
    <source>
        <dbReference type="EMBL" id="JAD18510.1"/>
    </source>
</evidence>
<proteinExistence type="predicted"/>
<name>A0A0A8Y0M7_ARUDO</name>